<sequence length="388" mass="43278">MNKVRYGIIGIGKMGGTHAKKLLKNFDKNATLVAVSDVEAKRKAWAEATLKGVKFYDDYKELLADPAVDAVIVATPHYLHPVIAIEALRAGKHVLTEKPAGVYTAQVREMNEEAAKHPDQVFGIMYNQRTNPLYREAKRVIESGEMGEIKHISWIITNWYRPQAYYDQGGWRGTWAGEGGGVLINQCPHQLDLFQWLGGMPKSVRGFAKTAVKRNISVENDVTFYTEYANGASGVFVTSTHDFPGTNRLEISGDGGRIVIEQNLLSEKFVFNKLKVKEEEFNRNNTKFMPQIPQTKIVKRTTLLQNAIRLGLIGQHMNIIRNFSKAVLFGEPLIAPGAEGINGLTLSNAVHLSSWLGKTVELPIDEKAFKAELDLRIAEEQAAKDQTK</sequence>
<organism evidence="3 4">
    <name type="scientific">Candidatus Stercoripulliclostridium merdipullorum</name>
    <dbReference type="NCBI Taxonomy" id="2840952"/>
    <lineage>
        <taxon>Bacteria</taxon>
        <taxon>Bacillati</taxon>
        <taxon>Bacillota</taxon>
        <taxon>Clostridia</taxon>
        <taxon>Eubacteriales</taxon>
        <taxon>Candidatus Stercoripulliclostridium</taxon>
    </lineage>
</organism>
<dbReference type="Pfam" id="PF01408">
    <property type="entry name" value="GFO_IDH_MocA"/>
    <property type="match status" value="1"/>
</dbReference>
<reference evidence="3" key="2">
    <citation type="journal article" date="2021" name="PeerJ">
        <title>Extensive microbial diversity within the chicken gut microbiome revealed by metagenomics and culture.</title>
        <authorList>
            <person name="Gilroy R."/>
            <person name="Ravi A."/>
            <person name="Getino M."/>
            <person name="Pursley I."/>
            <person name="Horton D.L."/>
            <person name="Alikhan N.F."/>
            <person name="Baker D."/>
            <person name="Gharbi K."/>
            <person name="Hall N."/>
            <person name="Watson M."/>
            <person name="Adriaenssens E.M."/>
            <person name="Foster-Nyarko E."/>
            <person name="Jarju S."/>
            <person name="Secka A."/>
            <person name="Antonio M."/>
            <person name="Oren A."/>
            <person name="Chaudhuri R.R."/>
            <person name="La Ragione R."/>
            <person name="Hildebrand F."/>
            <person name="Pallen M.J."/>
        </authorList>
    </citation>
    <scope>NUCLEOTIDE SEQUENCE</scope>
    <source>
        <strain evidence="3">23406</strain>
    </source>
</reference>
<evidence type="ECO:0000259" key="2">
    <source>
        <dbReference type="Pfam" id="PF22725"/>
    </source>
</evidence>
<comment type="caution">
    <text evidence="3">The sequence shown here is derived from an EMBL/GenBank/DDBJ whole genome shotgun (WGS) entry which is preliminary data.</text>
</comment>
<dbReference type="PANTHER" id="PTHR43249">
    <property type="entry name" value="UDP-N-ACETYL-2-AMINO-2-DEOXY-D-GLUCURONATE OXIDASE"/>
    <property type="match status" value="1"/>
</dbReference>
<gene>
    <name evidence="3" type="ORF">IAB14_03730</name>
</gene>
<evidence type="ECO:0000313" key="3">
    <source>
        <dbReference type="EMBL" id="HIV00209.1"/>
    </source>
</evidence>
<dbReference type="Gene3D" id="3.30.360.10">
    <property type="entry name" value="Dihydrodipicolinate Reductase, domain 2"/>
    <property type="match status" value="1"/>
</dbReference>
<dbReference type="PANTHER" id="PTHR43249:SF1">
    <property type="entry name" value="D-GLUCOSIDE 3-DEHYDROGENASE"/>
    <property type="match status" value="1"/>
</dbReference>
<dbReference type="SUPFAM" id="SSF51735">
    <property type="entry name" value="NAD(P)-binding Rossmann-fold domains"/>
    <property type="match status" value="1"/>
</dbReference>
<protein>
    <submittedName>
        <fullName evidence="3">Gfo/Idh/MocA family oxidoreductase</fullName>
    </submittedName>
</protein>
<feature type="domain" description="GFO/IDH/MocA-like oxidoreductase" evidence="2">
    <location>
        <begin position="134"/>
        <end position="258"/>
    </location>
</feature>
<dbReference type="InterPro" id="IPR000683">
    <property type="entry name" value="Gfo/Idh/MocA-like_OxRdtase_N"/>
</dbReference>
<evidence type="ECO:0000259" key="1">
    <source>
        <dbReference type="Pfam" id="PF01408"/>
    </source>
</evidence>
<proteinExistence type="predicted"/>
<dbReference type="InterPro" id="IPR055170">
    <property type="entry name" value="GFO_IDH_MocA-like_dom"/>
</dbReference>
<dbReference type="InterPro" id="IPR036291">
    <property type="entry name" value="NAD(P)-bd_dom_sf"/>
</dbReference>
<dbReference type="Pfam" id="PF22725">
    <property type="entry name" value="GFO_IDH_MocA_C3"/>
    <property type="match status" value="1"/>
</dbReference>
<reference evidence="3" key="1">
    <citation type="submission" date="2020-10" db="EMBL/GenBank/DDBJ databases">
        <authorList>
            <person name="Gilroy R."/>
        </authorList>
    </citation>
    <scope>NUCLEOTIDE SEQUENCE</scope>
    <source>
        <strain evidence="3">23406</strain>
    </source>
</reference>
<evidence type="ECO:0000313" key="4">
    <source>
        <dbReference type="Proteomes" id="UP000886891"/>
    </source>
</evidence>
<dbReference type="Gene3D" id="3.40.50.720">
    <property type="entry name" value="NAD(P)-binding Rossmann-like Domain"/>
    <property type="match status" value="1"/>
</dbReference>
<feature type="domain" description="Gfo/Idh/MocA-like oxidoreductase N-terminal" evidence="1">
    <location>
        <begin position="4"/>
        <end position="121"/>
    </location>
</feature>
<dbReference type="EMBL" id="DVOH01000025">
    <property type="protein sequence ID" value="HIV00209.1"/>
    <property type="molecule type" value="Genomic_DNA"/>
</dbReference>
<dbReference type="InterPro" id="IPR052515">
    <property type="entry name" value="Gfo/Idh/MocA_Oxidoreductase"/>
</dbReference>
<name>A0A9D1NBT0_9FIRM</name>
<dbReference type="SUPFAM" id="SSF55347">
    <property type="entry name" value="Glyceraldehyde-3-phosphate dehydrogenase-like, C-terminal domain"/>
    <property type="match status" value="1"/>
</dbReference>
<accession>A0A9D1NBT0</accession>
<dbReference type="AlphaFoldDB" id="A0A9D1NBT0"/>
<dbReference type="GO" id="GO:0000166">
    <property type="term" value="F:nucleotide binding"/>
    <property type="evidence" value="ECO:0007669"/>
    <property type="project" value="InterPro"/>
</dbReference>
<dbReference type="Proteomes" id="UP000886891">
    <property type="component" value="Unassembled WGS sequence"/>
</dbReference>